<keyword evidence="2" id="KW-0732">Signal</keyword>
<dbReference type="EMBL" id="KZ819603">
    <property type="protein sequence ID" value="PWN35501.1"/>
    <property type="molecule type" value="Genomic_DNA"/>
</dbReference>
<evidence type="ECO:0000256" key="2">
    <source>
        <dbReference type="SAM" id="SignalP"/>
    </source>
</evidence>
<name>A0A316VHN9_9BASI</name>
<reference evidence="3 4" key="1">
    <citation type="journal article" date="2018" name="Mol. Biol. Evol.">
        <title>Broad Genomic Sampling Reveals a Smut Pathogenic Ancestry of the Fungal Clade Ustilaginomycotina.</title>
        <authorList>
            <person name="Kijpornyongpan T."/>
            <person name="Mondo S.J."/>
            <person name="Barry K."/>
            <person name="Sandor L."/>
            <person name="Lee J."/>
            <person name="Lipzen A."/>
            <person name="Pangilinan J."/>
            <person name="LaButti K."/>
            <person name="Hainaut M."/>
            <person name="Henrissat B."/>
            <person name="Grigoriev I.V."/>
            <person name="Spatafora J.W."/>
            <person name="Aime M.C."/>
        </authorList>
    </citation>
    <scope>NUCLEOTIDE SEQUENCE [LARGE SCALE GENOMIC DNA]</scope>
    <source>
        <strain evidence="3 4">MCA 3882</strain>
    </source>
</reference>
<gene>
    <name evidence="3" type="ORF">FA14DRAFT_189462</name>
</gene>
<organism evidence="3 4">
    <name type="scientific">Meira miltonrushii</name>
    <dbReference type="NCBI Taxonomy" id="1280837"/>
    <lineage>
        <taxon>Eukaryota</taxon>
        <taxon>Fungi</taxon>
        <taxon>Dikarya</taxon>
        <taxon>Basidiomycota</taxon>
        <taxon>Ustilaginomycotina</taxon>
        <taxon>Exobasidiomycetes</taxon>
        <taxon>Exobasidiales</taxon>
        <taxon>Brachybasidiaceae</taxon>
        <taxon>Meira</taxon>
    </lineage>
</organism>
<dbReference type="InParanoid" id="A0A316VHN9"/>
<feature type="signal peptide" evidence="2">
    <location>
        <begin position="1"/>
        <end position="25"/>
    </location>
</feature>
<feature type="chain" id="PRO_5016233638" evidence="2">
    <location>
        <begin position="26"/>
        <end position="348"/>
    </location>
</feature>
<feature type="region of interest" description="Disordered" evidence="1">
    <location>
        <begin position="96"/>
        <end position="126"/>
    </location>
</feature>
<feature type="region of interest" description="Disordered" evidence="1">
    <location>
        <begin position="324"/>
        <end position="348"/>
    </location>
</feature>
<dbReference type="GeneID" id="37023509"/>
<dbReference type="AlphaFoldDB" id="A0A316VHN9"/>
<feature type="region of interest" description="Disordered" evidence="1">
    <location>
        <begin position="148"/>
        <end position="293"/>
    </location>
</feature>
<sequence length="348" mass="38877">MRFSNHQSIINYLTMMCIMIIGASSVNSPEHEKGKEVVTNNPQQRRPNMAAAMTALMRAQFHATSSAFSEDRAWRTDNQYHRAIEVGKLVAHQQQFKKEQDAFHRAMSGEQHVESTHAPHQQPVIKDVKEEVSEKIKPITERKRKILNIGGDSSVTPSKQLHIGPSTDHLHPGTASTIDTSSKDGRRRSKSKEKYPVLETGSTKAKESSQAGTARASQTPPRTQHSGRATEKPRKKKESSMSRGPRKPKDDPITVKCTDKASEMTTMKKVKTPPPSPSRHEAHPHRSSIRHTKESLVGWANTDPVQHPHAEHDRQMKIVKKAPVTRLDDGASAAQKISKSQKEDHSHS</sequence>
<keyword evidence="4" id="KW-1185">Reference proteome</keyword>
<protein>
    <submittedName>
        <fullName evidence="3">Uncharacterized protein</fullName>
    </submittedName>
</protein>
<feature type="compositionally biased region" description="Basic and acidic residues" evidence="1">
    <location>
        <begin position="247"/>
        <end position="262"/>
    </location>
</feature>
<accession>A0A316VHN9</accession>
<dbReference type="Proteomes" id="UP000245771">
    <property type="component" value="Unassembled WGS sequence"/>
</dbReference>
<evidence type="ECO:0000256" key="1">
    <source>
        <dbReference type="SAM" id="MobiDB-lite"/>
    </source>
</evidence>
<feature type="compositionally biased region" description="Polar residues" evidence="1">
    <location>
        <begin position="200"/>
        <end position="227"/>
    </location>
</feature>
<evidence type="ECO:0000313" key="3">
    <source>
        <dbReference type="EMBL" id="PWN35501.1"/>
    </source>
</evidence>
<dbReference type="RefSeq" id="XP_025355803.1">
    <property type="nucleotide sequence ID" value="XM_025501728.1"/>
</dbReference>
<evidence type="ECO:0000313" key="4">
    <source>
        <dbReference type="Proteomes" id="UP000245771"/>
    </source>
</evidence>
<proteinExistence type="predicted"/>